<name>A0A4R5MM06_9SPHI</name>
<dbReference type="GO" id="GO:0003677">
    <property type="term" value="F:DNA binding"/>
    <property type="evidence" value="ECO:0007669"/>
    <property type="project" value="UniProtKB-KW"/>
</dbReference>
<sequence length="156" mass="17589">MLLEVKEHIGNLELLKREKIAFLCSRKIPASAVLKCYDWAIAQREAGNCVISGFHSQIEKDVFHYLLKGKQPIIITLARGLKEKLEPVLQKPLDEGRLLIITPFEKAVKRVTEQTAAIRNKLMIEIADSITVGFKSEGGNLADLLKEVEKQIIEIK</sequence>
<feature type="domain" description="Smf/DprA SLOG" evidence="1">
    <location>
        <begin position="9"/>
        <end position="132"/>
    </location>
</feature>
<reference evidence="2 3" key="1">
    <citation type="submission" date="2019-02" db="EMBL/GenBank/DDBJ databases">
        <title>Pedobacter sp. nov., a novel speices isolated from soil of pinguins habitat in Antarcitica.</title>
        <authorList>
            <person name="He R.-H."/>
        </authorList>
    </citation>
    <scope>NUCLEOTIDE SEQUENCE [LARGE SCALE GENOMIC DNA]</scope>
    <source>
        <strain evidence="2 3">E01020</strain>
    </source>
</reference>
<dbReference type="OrthoDB" id="273460at2"/>
<dbReference type="Pfam" id="PF02481">
    <property type="entry name" value="DNA_processg_A"/>
    <property type="match status" value="1"/>
</dbReference>
<evidence type="ECO:0000259" key="1">
    <source>
        <dbReference type="Pfam" id="PF02481"/>
    </source>
</evidence>
<evidence type="ECO:0000313" key="2">
    <source>
        <dbReference type="EMBL" id="TDG36688.1"/>
    </source>
</evidence>
<comment type="caution">
    <text evidence="2">The sequence shown here is derived from an EMBL/GenBank/DDBJ whole genome shotgun (WGS) entry which is preliminary data.</text>
</comment>
<keyword evidence="2" id="KW-0238">DNA-binding</keyword>
<keyword evidence="3" id="KW-1185">Reference proteome</keyword>
<protein>
    <submittedName>
        <fullName evidence="2">DNA-binding protein</fullName>
    </submittedName>
</protein>
<proteinExistence type="predicted"/>
<dbReference type="RefSeq" id="WP_133261636.1">
    <property type="nucleotide sequence ID" value="NZ_SJCY01000003.1"/>
</dbReference>
<dbReference type="AlphaFoldDB" id="A0A4R5MM06"/>
<dbReference type="Proteomes" id="UP000295668">
    <property type="component" value="Unassembled WGS sequence"/>
</dbReference>
<dbReference type="EMBL" id="SJCY01000003">
    <property type="protein sequence ID" value="TDG36688.1"/>
    <property type="molecule type" value="Genomic_DNA"/>
</dbReference>
<dbReference type="Gene3D" id="3.40.50.450">
    <property type="match status" value="1"/>
</dbReference>
<gene>
    <name evidence="2" type="ORF">EZJ43_05225</name>
</gene>
<evidence type="ECO:0000313" key="3">
    <source>
        <dbReference type="Proteomes" id="UP000295668"/>
    </source>
</evidence>
<dbReference type="InterPro" id="IPR057666">
    <property type="entry name" value="DrpA_SLOG"/>
</dbReference>
<accession>A0A4R5MM06</accession>
<organism evidence="2 3">
    <name type="scientific">Pedobacter changchengzhani</name>
    <dbReference type="NCBI Taxonomy" id="2529274"/>
    <lineage>
        <taxon>Bacteria</taxon>
        <taxon>Pseudomonadati</taxon>
        <taxon>Bacteroidota</taxon>
        <taxon>Sphingobacteriia</taxon>
        <taxon>Sphingobacteriales</taxon>
        <taxon>Sphingobacteriaceae</taxon>
        <taxon>Pedobacter</taxon>
    </lineage>
</organism>